<comment type="caution">
    <text evidence="3">The sequence shown here is derived from an EMBL/GenBank/DDBJ whole genome shotgun (WGS) entry which is preliminary data.</text>
</comment>
<gene>
    <name evidence="3" type="ORF">WMO26_02055</name>
</gene>
<dbReference type="CDD" id="cd04184">
    <property type="entry name" value="GT2_RfbC_Mx_like"/>
    <property type="match status" value="1"/>
</dbReference>
<evidence type="ECO:0000259" key="2">
    <source>
        <dbReference type="Pfam" id="PF00535"/>
    </source>
</evidence>
<dbReference type="Proteomes" id="UP001489509">
    <property type="component" value="Unassembled WGS sequence"/>
</dbReference>
<sequence length="928" mass="106658">MDYRQFYDKEYYDAYATAEGTVSYQNNPSLQEFYQHFADKVVEDFHPNTFLDIGCAMGWLVAALRDRGVNAYGIDVSSYAIGQVREDIRPYCRAQSALEDLPDDFPKRYDMVSCIEMIEHLEEPDGLALIKKMCSYTDTLLLSSTPDAKDEPTHLNVQQPEYWVKHFAPYQFLHKLDYDPSYISPQALCFYRADQKQMDDLVEDYEKYCRLTRKNITDRYDQLLREKDLLISNLENSVASLNDDKNKNEILISNLENSVGALNDAKSKNEAALERLNGTLDDMQNQLRALIADRDHKQSLYQEVLDSKWWKLTKPGRWAVTKCKNVLRRIPLVPKLVNGLRLFRQTGFSGIAKKIKAKRILRRYIPKNSLSIGKFLSAETAVKQLETPFDKEVKISILVPLYNTPPVFLREMIDSCVNQTYRNWELCLADASDSDDGKTGAICAQYTARDSRIRYQKLSENKGISHNTNAAIEMATGDYISLLDHDDLLHPAALFEVRKAIDQGADFIYTDELTFASSVDDVTVVHLKPDFAIDNLRSNNYICHLSTFRRTLLDQAGWFNPECDGSQDYDIILRLTEKAEKIVHVPKILYYWRNHAKSVASDISAKPYCITAAKKALSDHLNRVGIRGEVSLIENMPSFYRIAYKLTCKPLVSIIIPTKDHIEDLDKCLQSIFRKTTYPNYEIIVVENNSTSSSTFDYYKTLEKYEHVQVVTWEGRFNYSAINNFGVTFAKGEYYLLLNNDVEIITPKWIEEMLMYAQRSEVGAVGAKLYYPDNTIQHAGLGIGLLTLAGHLHRGFPRNHPGYMGRLSYAQDLSGVTAACMMVKKSVFEQVGGFDKKLAVAFNDVDLCLKIRQAGYLICFTPFAELYHYESKSRGNDMNPEHYGRFKSEVNYFQKKWKPALQHNDPYLNPNFDYDKEDFTIKTIAYHE</sequence>
<dbReference type="Pfam" id="PF13489">
    <property type="entry name" value="Methyltransf_23"/>
    <property type="match status" value="1"/>
</dbReference>
<dbReference type="CDD" id="cd02440">
    <property type="entry name" value="AdoMet_MTases"/>
    <property type="match status" value="1"/>
</dbReference>
<name>A0ABV1DX28_9FIRM</name>
<dbReference type="EMBL" id="JBBMFD010000001">
    <property type="protein sequence ID" value="MEQ2439608.1"/>
    <property type="molecule type" value="Genomic_DNA"/>
</dbReference>
<dbReference type="Gene3D" id="3.40.50.150">
    <property type="entry name" value="Vaccinia Virus protein VP39"/>
    <property type="match status" value="1"/>
</dbReference>
<dbReference type="PANTHER" id="PTHR43179">
    <property type="entry name" value="RHAMNOSYLTRANSFERASE WBBL"/>
    <property type="match status" value="1"/>
</dbReference>
<dbReference type="Pfam" id="PF00535">
    <property type="entry name" value="Glycos_transf_2"/>
    <property type="match status" value="2"/>
</dbReference>
<accession>A0ABV1DX28</accession>
<proteinExistence type="predicted"/>
<dbReference type="InterPro" id="IPR029044">
    <property type="entry name" value="Nucleotide-diphossugar_trans"/>
</dbReference>
<dbReference type="SUPFAM" id="SSF53448">
    <property type="entry name" value="Nucleotide-diphospho-sugar transferases"/>
    <property type="match status" value="2"/>
</dbReference>
<dbReference type="PANTHER" id="PTHR43179:SF7">
    <property type="entry name" value="RHAMNOSYLTRANSFERASE WBBL"/>
    <property type="match status" value="1"/>
</dbReference>
<dbReference type="Gene3D" id="3.90.550.10">
    <property type="entry name" value="Spore Coat Polysaccharide Biosynthesis Protein SpsA, Chain A"/>
    <property type="match status" value="2"/>
</dbReference>
<dbReference type="RefSeq" id="WP_349217865.1">
    <property type="nucleotide sequence ID" value="NZ_JBBMFD010000001.1"/>
</dbReference>
<keyword evidence="3" id="KW-0328">Glycosyltransferase</keyword>
<feature type="domain" description="Glycosyltransferase 2-like" evidence="2">
    <location>
        <begin position="396"/>
        <end position="509"/>
    </location>
</feature>
<evidence type="ECO:0000313" key="3">
    <source>
        <dbReference type="EMBL" id="MEQ2439608.1"/>
    </source>
</evidence>
<protein>
    <submittedName>
        <fullName evidence="3">Glycosyltransferase</fullName>
        <ecNumber evidence="3">2.4.-.-</ecNumber>
    </submittedName>
</protein>
<dbReference type="CDD" id="cd04186">
    <property type="entry name" value="GT_2_like_c"/>
    <property type="match status" value="1"/>
</dbReference>
<evidence type="ECO:0000313" key="4">
    <source>
        <dbReference type="Proteomes" id="UP001489509"/>
    </source>
</evidence>
<feature type="domain" description="Glycosyltransferase 2-like" evidence="2">
    <location>
        <begin position="653"/>
        <end position="831"/>
    </location>
</feature>
<feature type="coiled-coil region" evidence="1">
    <location>
        <begin position="213"/>
        <end position="300"/>
    </location>
</feature>
<keyword evidence="1" id="KW-0175">Coiled coil</keyword>
<organism evidence="3 4">
    <name type="scientific">Solibaculum intestinale</name>
    <dbReference type="NCBI Taxonomy" id="3133165"/>
    <lineage>
        <taxon>Bacteria</taxon>
        <taxon>Bacillati</taxon>
        <taxon>Bacillota</taxon>
        <taxon>Clostridia</taxon>
        <taxon>Eubacteriales</taxon>
        <taxon>Oscillospiraceae</taxon>
        <taxon>Solibaculum</taxon>
    </lineage>
</organism>
<keyword evidence="4" id="KW-1185">Reference proteome</keyword>
<evidence type="ECO:0000256" key="1">
    <source>
        <dbReference type="SAM" id="Coils"/>
    </source>
</evidence>
<dbReference type="GO" id="GO:0016757">
    <property type="term" value="F:glycosyltransferase activity"/>
    <property type="evidence" value="ECO:0007669"/>
    <property type="project" value="UniProtKB-KW"/>
</dbReference>
<keyword evidence="3" id="KW-0808">Transferase</keyword>
<dbReference type="InterPro" id="IPR001173">
    <property type="entry name" value="Glyco_trans_2-like"/>
</dbReference>
<dbReference type="SUPFAM" id="SSF53335">
    <property type="entry name" value="S-adenosyl-L-methionine-dependent methyltransferases"/>
    <property type="match status" value="1"/>
</dbReference>
<dbReference type="InterPro" id="IPR029063">
    <property type="entry name" value="SAM-dependent_MTases_sf"/>
</dbReference>
<reference evidence="3 4" key="1">
    <citation type="submission" date="2024-03" db="EMBL/GenBank/DDBJ databases">
        <title>Human intestinal bacterial collection.</title>
        <authorList>
            <person name="Pauvert C."/>
            <person name="Hitch T.C.A."/>
            <person name="Clavel T."/>
        </authorList>
    </citation>
    <scope>NUCLEOTIDE SEQUENCE [LARGE SCALE GENOMIC DNA]</scope>
    <source>
        <strain evidence="3 4">CLA-JM-H44</strain>
    </source>
</reference>
<dbReference type="EC" id="2.4.-.-" evidence="3"/>